<dbReference type="InterPro" id="IPR038141">
    <property type="entry name" value="YutD-like_sf"/>
</dbReference>
<evidence type="ECO:0000313" key="2">
    <source>
        <dbReference type="EMBL" id="MFD1410049.1"/>
    </source>
</evidence>
<dbReference type="EMBL" id="JBHTOH010000002">
    <property type="protein sequence ID" value="MFD1410049.1"/>
    <property type="molecule type" value="Genomic_DNA"/>
</dbReference>
<dbReference type="Gene3D" id="3.50.4.20">
    <property type="match status" value="1"/>
</dbReference>
<dbReference type="InterPro" id="IPR009370">
    <property type="entry name" value="YutD-like"/>
</dbReference>
<feature type="compositionally biased region" description="Basic and acidic residues" evidence="1">
    <location>
        <begin position="164"/>
        <end position="174"/>
    </location>
</feature>
<reference evidence="3" key="1">
    <citation type="journal article" date="2019" name="Int. J. Syst. Evol. Microbiol.">
        <title>The Global Catalogue of Microorganisms (GCM) 10K type strain sequencing project: providing services to taxonomists for standard genome sequencing and annotation.</title>
        <authorList>
            <consortium name="The Broad Institute Genomics Platform"/>
            <consortium name="The Broad Institute Genome Sequencing Center for Infectious Disease"/>
            <person name="Wu L."/>
            <person name="Ma J."/>
        </authorList>
    </citation>
    <scope>NUCLEOTIDE SEQUENCE [LARGE SCALE GENOMIC DNA]</scope>
    <source>
        <strain evidence="3">CCM 8937</strain>
    </source>
</reference>
<feature type="compositionally biased region" description="Polar residues" evidence="1">
    <location>
        <begin position="227"/>
        <end position="251"/>
    </location>
</feature>
<evidence type="ECO:0000256" key="1">
    <source>
        <dbReference type="SAM" id="MobiDB-lite"/>
    </source>
</evidence>
<accession>A0ABW4BIJ3</accession>
<sequence>MNAEMTSVGPVAPVIYPHIYNVKHDDDPDYRGTAVKQIAVDKIMVNNHTYQLVYDYRDGFDPERFGQRFETILNKYDYIVGDWGFEQLRLRGFYKEHNRTANRDQIITTLDDYIMEFCNFGCAFFVLQREGGPAKNTNKRHNPDVNQNNRENRHRNHHSNNKSNNEHNQHRETKAATTSQPTTTQRQSQKTPTVRDSPNATRPRRRNNRRKSNSSASSAPSNTATRQHQSTTKQQQLTNQRSSQPTEVKTNTTKKAKSHPFRIRHVDEHKS</sequence>
<feature type="compositionally biased region" description="Low complexity" evidence="1">
    <location>
        <begin position="175"/>
        <end position="201"/>
    </location>
</feature>
<keyword evidence="3" id="KW-1185">Reference proteome</keyword>
<protein>
    <submittedName>
        <fullName evidence="2">YutD family protein</fullName>
    </submittedName>
</protein>
<evidence type="ECO:0000313" key="3">
    <source>
        <dbReference type="Proteomes" id="UP001597191"/>
    </source>
</evidence>
<feature type="region of interest" description="Disordered" evidence="1">
    <location>
        <begin position="133"/>
        <end position="271"/>
    </location>
</feature>
<dbReference type="Pfam" id="PF06265">
    <property type="entry name" value="YutD-like"/>
    <property type="match status" value="1"/>
</dbReference>
<feature type="compositionally biased region" description="Low complexity" evidence="1">
    <location>
        <begin position="213"/>
        <end position="226"/>
    </location>
</feature>
<gene>
    <name evidence="2" type="ORF">ACFQ4R_00185</name>
</gene>
<dbReference type="PIRSF" id="PIRSF012565">
    <property type="entry name" value="DUF1027"/>
    <property type="match status" value="1"/>
</dbReference>
<feature type="compositionally biased region" description="Basic residues" evidence="1">
    <location>
        <begin position="252"/>
        <end position="263"/>
    </location>
</feature>
<organism evidence="2 3">
    <name type="scientific">Lapidilactobacillus gannanensis</name>
    <dbReference type="NCBI Taxonomy" id="2486002"/>
    <lineage>
        <taxon>Bacteria</taxon>
        <taxon>Bacillati</taxon>
        <taxon>Bacillota</taxon>
        <taxon>Bacilli</taxon>
        <taxon>Lactobacillales</taxon>
        <taxon>Lactobacillaceae</taxon>
        <taxon>Lapidilactobacillus</taxon>
    </lineage>
</organism>
<comment type="caution">
    <text evidence="2">The sequence shown here is derived from an EMBL/GenBank/DDBJ whole genome shotgun (WGS) entry which is preliminary data.</text>
</comment>
<name>A0ABW4BIJ3_9LACO</name>
<dbReference type="Proteomes" id="UP001597191">
    <property type="component" value="Unassembled WGS sequence"/>
</dbReference>
<feature type="compositionally biased region" description="Basic residues" evidence="1">
    <location>
        <begin position="202"/>
        <end position="212"/>
    </location>
</feature>
<proteinExistence type="predicted"/>
<dbReference type="RefSeq" id="WP_225420233.1">
    <property type="nucleotide sequence ID" value="NZ_JBHTOH010000002.1"/>
</dbReference>